<evidence type="ECO:0000313" key="3">
    <source>
        <dbReference type="EMBL" id="PRY33402.1"/>
    </source>
</evidence>
<feature type="domain" description="MDMPI C-terminal" evidence="1">
    <location>
        <begin position="156"/>
        <end position="249"/>
    </location>
</feature>
<dbReference type="Pfam" id="PF11716">
    <property type="entry name" value="MDMPI_N"/>
    <property type="match status" value="1"/>
</dbReference>
<comment type="caution">
    <text evidence="3">The sequence shown here is derived from an EMBL/GenBank/DDBJ whole genome shotgun (WGS) entry which is preliminary data.</text>
</comment>
<evidence type="ECO:0000259" key="1">
    <source>
        <dbReference type="Pfam" id="PF07398"/>
    </source>
</evidence>
<evidence type="ECO:0000259" key="2">
    <source>
        <dbReference type="Pfam" id="PF11716"/>
    </source>
</evidence>
<dbReference type="EMBL" id="PVZG01000001">
    <property type="protein sequence ID" value="PRY33402.1"/>
    <property type="molecule type" value="Genomic_DNA"/>
</dbReference>
<dbReference type="InterPro" id="IPR034660">
    <property type="entry name" value="DinB/YfiT-like"/>
</dbReference>
<dbReference type="OrthoDB" id="3671213at2"/>
<dbReference type="NCBIfam" id="TIGR03083">
    <property type="entry name" value="maleylpyruvate isomerase family mycothiol-dependent enzyme"/>
    <property type="match status" value="1"/>
</dbReference>
<dbReference type="GO" id="GO:0046872">
    <property type="term" value="F:metal ion binding"/>
    <property type="evidence" value="ECO:0007669"/>
    <property type="project" value="InterPro"/>
</dbReference>
<name>A0A2T0SJ18_9ACTN</name>
<accession>A0A2T0SJ18</accession>
<dbReference type="Proteomes" id="UP000239209">
    <property type="component" value="Unassembled WGS sequence"/>
</dbReference>
<dbReference type="RefSeq" id="WP_106124702.1">
    <property type="nucleotide sequence ID" value="NZ_PVZG01000001.1"/>
</dbReference>
<gene>
    <name evidence="3" type="ORF">CLV70_101564</name>
</gene>
<dbReference type="InterPro" id="IPR017517">
    <property type="entry name" value="Maleyloyr_isom"/>
</dbReference>
<sequence length="261" mass="28265">MRKNLTFSDHLRLIEERSTAFAAAVAAAPSLDVPVPTHPGRTLYDLVHHVGMGRRKSAAVVAAGPADGPPGKSAWDDGTGAPRERDALLGWWAESVERLTSALREAGPDRGCWTWWNDCDAPQSSGAWARRQVPEIAVYAYDAQLTVGVAQPLPEEVALDGFDECQFTLVATTVAWPHEPAVVDYHATEGPSWRIRLSGDGARVVRLTPAAGEDSDPAGVSARGTASDLVLFFYGRIPLDSVRWDGDRRIFDQLIAWDPAA</sequence>
<dbReference type="GO" id="GO:0005886">
    <property type="term" value="C:plasma membrane"/>
    <property type="evidence" value="ECO:0007669"/>
    <property type="project" value="TreeGrafter"/>
</dbReference>
<feature type="domain" description="Mycothiol-dependent maleylpyruvate isomerase metal-binding" evidence="2">
    <location>
        <begin position="11"/>
        <end position="144"/>
    </location>
</feature>
<reference evidence="3 4" key="1">
    <citation type="submission" date="2018-03" db="EMBL/GenBank/DDBJ databases">
        <title>Genomic Encyclopedia of Archaeal and Bacterial Type Strains, Phase II (KMG-II): from individual species to whole genera.</title>
        <authorList>
            <person name="Goeker M."/>
        </authorList>
    </citation>
    <scope>NUCLEOTIDE SEQUENCE [LARGE SCALE GENOMIC DNA]</scope>
    <source>
        <strain evidence="3 4">DSM 45348</strain>
    </source>
</reference>
<keyword evidence="4" id="KW-1185">Reference proteome</keyword>
<dbReference type="PANTHER" id="PTHR40758">
    <property type="entry name" value="CONSERVED PROTEIN"/>
    <property type="match status" value="1"/>
</dbReference>
<dbReference type="InterPro" id="IPR010872">
    <property type="entry name" value="MDMPI_C-term_domain"/>
</dbReference>
<organism evidence="3 4">
    <name type="scientific">Pseudosporangium ferrugineum</name>
    <dbReference type="NCBI Taxonomy" id="439699"/>
    <lineage>
        <taxon>Bacteria</taxon>
        <taxon>Bacillati</taxon>
        <taxon>Actinomycetota</taxon>
        <taxon>Actinomycetes</taxon>
        <taxon>Micromonosporales</taxon>
        <taxon>Micromonosporaceae</taxon>
        <taxon>Pseudosporangium</taxon>
    </lineage>
</organism>
<dbReference type="AlphaFoldDB" id="A0A2T0SJ18"/>
<dbReference type="PANTHER" id="PTHR40758:SF1">
    <property type="entry name" value="CONSERVED PROTEIN"/>
    <property type="match status" value="1"/>
</dbReference>
<proteinExistence type="predicted"/>
<dbReference type="SUPFAM" id="SSF109854">
    <property type="entry name" value="DinB/YfiT-like putative metalloenzymes"/>
    <property type="match status" value="1"/>
</dbReference>
<dbReference type="Pfam" id="PF07398">
    <property type="entry name" value="MDMPI_C"/>
    <property type="match status" value="1"/>
</dbReference>
<dbReference type="InterPro" id="IPR024344">
    <property type="entry name" value="MDMPI_metal-binding"/>
</dbReference>
<protein>
    <submittedName>
        <fullName evidence="3">Uncharacterized protein (TIGR03083 family)</fullName>
    </submittedName>
</protein>
<evidence type="ECO:0000313" key="4">
    <source>
        <dbReference type="Proteomes" id="UP000239209"/>
    </source>
</evidence>